<reference evidence="1 2" key="1">
    <citation type="submission" date="2017-06" db="EMBL/GenBank/DDBJ databases">
        <title>Genome sequencing of cyanobaciteial culture collection at National Institute for Environmental Studies (NIES).</title>
        <authorList>
            <person name="Hirose Y."/>
            <person name="Shimura Y."/>
            <person name="Fujisawa T."/>
            <person name="Nakamura Y."/>
            <person name="Kawachi M."/>
        </authorList>
    </citation>
    <scope>NUCLEOTIDE SEQUENCE [LARGE SCALE GENOMIC DNA]</scope>
    <source>
        <strain evidence="1 2">NIES-267</strain>
    </source>
</reference>
<dbReference type="EMBL" id="AP018227">
    <property type="protein sequence ID" value="BAY83608.1"/>
    <property type="molecule type" value="Genomic_DNA"/>
</dbReference>
<organism evidence="1 2">
    <name type="scientific">Calothrix parasitica NIES-267</name>
    <dbReference type="NCBI Taxonomy" id="1973488"/>
    <lineage>
        <taxon>Bacteria</taxon>
        <taxon>Bacillati</taxon>
        <taxon>Cyanobacteriota</taxon>
        <taxon>Cyanophyceae</taxon>
        <taxon>Nostocales</taxon>
        <taxon>Calotrichaceae</taxon>
        <taxon>Calothrix</taxon>
    </lineage>
</organism>
<proteinExistence type="predicted"/>
<accession>A0A1Z4LR78</accession>
<keyword evidence="2" id="KW-1185">Reference proteome</keyword>
<gene>
    <name evidence="1" type="ORF">NIES267_30970</name>
</gene>
<dbReference type="AlphaFoldDB" id="A0A1Z4LR78"/>
<dbReference type="OrthoDB" id="517874at2"/>
<evidence type="ECO:0000313" key="2">
    <source>
        <dbReference type="Proteomes" id="UP000218418"/>
    </source>
</evidence>
<dbReference type="Proteomes" id="UP000218418">
    <property type="component" value="Chromosome"/>
</dbReference>
<evidence type="ECO:0000313" key="1">
    <source>
        <dbReference type="EMBL" id="BAY83608.1"/>
    </source>
</evidence>
<sequence length="75" mass="8109">MAILRQFIAPLIAVLIFSLALVAVSARIFLPSDMAAPAPIEEDGEIGRVENNENSTLQVFVPLIAPFLEDKSSKV</sequence>
<protein>
    <submittedName>
        <fullName evidence="1">Uncharacterized protein</fullName>
    </submittedName>
</protein>
<name>A0A1Z4LR78_9CYAN</name>